<proteinExistence type="predicted"/>
<dbReference type="WBParaSite" id="ASIM_0000958901-mRNA-1">
    <property type="protein sequence ID" value="ASIM_0000958901-mRNA-1"/>
    <property type="gene ID" value="ASIM_0000958901"/>
</dbReference>
<dbReference type="EMBL" id="UYRR01028161">
    <property type="protein sequence ID" value="VDK38678.1"/>
    <property type="molecule type" value="Genomic_DNA"/>
</dbReference>
<evidence type="ECO:0000313" key="2">
    <source>
        <dbReference type="EMBL" id="VDK38678.1"/>
    </source>
</evidence>
<sequence>PFLIHNSSPASDKAPSTNGFDAQFCAQEKSPDSGVVADGDTDTDSTTALEFDRRKSLSEDKPANEKDSADKCADAAAADEDDYEEDNGFISPTSINDHYFTFPRFDRKRRFFDIHAISNCDDQFQKSLAEATERRRCAQIAMKRVSFLR</sequence>
<evidence type="ECO:0000313" key="3">
    <source>
        <dbReference type="Proteomes" id="UP000267096"/>
    </source>
</evidence>
<organism evidence="4">
    <name type="scientific">Anisakis simplex</name>
    <name type="common">Herring worm</name>
    <dbReference type="NCBI Taxonomy" id="6269"/>
    <lineage>
        <taxon>Eukaryota</taxon>
        <taxon>Metazoa</taxon>
        <taxon>Ecdysozoa</taxon>
        <taxon>Nematoda</taxon>
        <taxon>Chromadorea</taxon>
        <taxon>Rhabditida</taxon>
        <taxon>Spirurina</taxon>
        <taxon>Ascaridomorpha</taxon>
        <taxon>Ascaridoidea</taxon>
        <taxon>Anisakidae</taxon>
        <taxon>Anisakis</taxon>
        <taxon>Anisakis simplex complex</taxon>
    </lineage>
</organism>
<feature type="compositionally biased region" description="Basic and acidic residues" evidence="1">
    <location>
        <begin position="50"/>
        <end position="73"/>
    </location>
</feature>
<reference evidence="4" key="1">
    <citation type="submission" date="2017-02" db="UniProtKB">
        <authorList>
            <consortium name="WormBaseParasite"/>
        </authorList>
    </citation>
    <scope>IDENTIFICATION</scope>
</reference>
<accession>A0A0M3JPJ2</accession>
<evidence type="ECO:0000256" key="1">
    <source>
        <dbReference type="SAM" id="MobiDB-lite"/>
    </source>
</evidence>
<keyword evidence="3" id="KW-1185">Reference proteome</keyword>
<dbReference type="AlphaFoldDB" id="A0A0M3JPJ2"/>
<reference evidence="2 3" key="2">
    <citation type="submission" date="2018-11" db="EMBL/GenBank/DDBJ databases">
        <authorList>
            <consortium name="Pathogen Informatics"/>
        </authorList>
    </citation>
    <scope>NUCLEOTIDE SEQUENCE [LARGE SCALE GENOMIC DNA]</scope>
</reference>
<feature type="compositionally biased region" description="Polar residues" evidence="1">
    <location>
        <begin position="1"/>
        <end position="20"/>
    </location>
</feature>
<feature type="region of interest" description="Disordered" evidence="1">
    <location>
        <begin position="1"/>
        <end position="94"/>
    </location>
</feature>
<dbReference type="Proteomes" id="UP000267096">
    <property type="component" value="Unassembled WGS sequence"/>
</dbReference>
<feature type="compositionally biased region" description="Low complexity" evidence="1">
    <location>
        <begin position="32"/>
        <end position="48"/>
    </location>
</feature>
<name>A0A0M3JPJ2_ANISI</name>
<protein>
    <submittedName>
        <fullName evidence="4">Condensin complex subunit 2</fullName>
    </submittedName>
</protein>
<gene>
    <name evidence="2" type="ORF">ASIM_LOCUS9328</name>
</gene>
<evidence type="ECO:0000313" key="4">
    <source>
        <dbReference type="WBParaSite" id="ASIM_0000958901-mRNA-1"/>
    </source>
</evidence>
<feature type="compositionally biased region" description="Acidic residues" evidence="1">
    <location>
        <begin position="77"/>
        <end position="87"/>
    </location>
</feature>